<dbReference type="Gene3D" id="3.50.50.60">
    <property type="entry name" value="FAD/NAD(P)-binding domain"/>
    <property type="match status" value="2"/>
</dbReference>
<dbReference type="AlphaFoldDB" id="A0A2R6XE11"/>
<keyword evidence="5 6" id="KW-0560">Oxidoreductase</keyword>
<dbReference type="GO" id="GO:0050661">
    <property type="term" value="F:NADP binding"/>
    <property type="evidence" value="ECO:0007669"/>
    <property type="project" value="InterPro"/>
</dbReference>
<dbReference type="GO" id="GO:0004499">
    <property type="term" value="F:N,N-dimethylaniline monooxygenase activity"/>
    <property type="evidence" value="ECO:0007669"/>
    <property type="project" value="InterPro"/>
</dbReference>
<keyword evidence="4" id="KW-0521">NADP</keyword>
<dbReference type="EMBL" id="KZ772692">
    <property type="protein sequence ID" value="PTQ44333.1"/>
    <property type="molecule type" value="Genomic_DNA"/>
</dbReference>
<comment type="cofactor">
    <cofactor evidence="6">
        <name>FAD</name>
        <dbReference type="ChEBI" id="CHEBI:57692"/>
    </cofactor>
</comment>
<keyword evidence="2 6" id="KW-0285">Flavoprotein</keyword>
<proteinExistence type="inferred from homology"/>
<keyword evidence="3 6" id="KW-0274">FAD</keyword>
<dbReference type="OrthoDB" id="66881at2759"/>
<dbReference type="GO" id="GO:0004497">
    <property type="term" value="F:monooxygenase activity"/>
    <property type="evidence" value="ECO:0000318"/>
    <property type="project" value="GO_Central"/>
</dbReference>
<comment type="similarity">
    <text evidence="1 6">Belongs to the FMO family.</text>
</comment>
<dbReference type="InterPro" id="IPR020946">
    <property type="entry name" value="Flavin_mOase-like"/>
</dbReference>
<dbReference type="Pfam" id="PF00743">
    <property type="entry name" value="FMO-like"/>
    <property type="match status" value="2"/>
</dbReference>
<evidence type="ECO:0000313" key="7">
    <source>
        <dbReference type="EMBL" id="PTQ44333.1"/>
    </source>
</evidence>
<name>A0A2R6XE11_MARPO</name>
<reference evidence="8" key="1">
    <citation type="journal article" date="2017" name="Cell">
        <title>Insights into land plant evolution garnered from the Marchantia polymorpha genome.</title>
        <authorList>
            <person name="Bowman J.L."/>
            <person name="Kohchi T."/>
            <person name="Yamato K.T."/>
            <person name="Jenkins J."/>
            <person name="Shu S."/>
            <person name="Ishizaki K."/>
            <person name="Yamaoka S."/>
            <person name="Nishihama R."/>
            <person name="Nakamura Y."/>
            <person name="Berger F."/>
            <person name="Adam C."/>
            <person name="Aki S.S."/>
            <person name="Althoff F."/>
            <person name="Araki T."/>
            <person name="Arteaga-Vazquez M.A."/>
            <person name="Balasubrmanian S."/>
            <person name="Barry K."/>
            <person name="Bauer D."/>
            <person name="Boehm C.R."/>
            <person name="Briginshaw L."/>
            <person name="Caballero-Perez J."/>
            <person name="Catarino B."/>
            <person name="Chen F."/>
            <person name="Chiyoda S."/>
            <person name="Chovatia M."/>
            <person name="Davies K.M."/>
            <person name="Delmans M."/>
            <person name="Demura T."/>
            <person name="Dierschke T."/>
            <person name="Dolan L."/>
            <person name="Dorantes-Acosta A.E."/>
            <person name="Eklund D.M."/>
            <person name="Florent S.N."/>
            <person name="Flores-Sandoval E."/>
            <person name="Fujiyama A."/>
            <person name="Fukuzawa H."/>
            <person name="Galik B."/>
            <person name="Grimanelli D."/>
            <person name="Grimwood J."/>
            <person name="Grossniklaus U."/>
            <person name="Hamada T."/>
            <person name="Haseloff J."/>
            <person name="Hetherington A.J."/>
            <person name="Higo A."/>
            <person name="Hirakawa Y."/>
            <person name="Hundley H.N."/>
            <person name="Ikeda Y."/>
            <person name="Inoue K."/>
            <person name="Inoue S.I."/>
            <person name="Ishida S."/>
            <person name="Jia Q."/>
            <person name="Kakita M."/>
            <person name="Kanazawa T."/>
            <person name="Kawai Y."/>
            <person name="Kawashima T."/>
            <person name="Kennedy M."/>
            <person name="Kinose K."/>
            <person name="Kinoshita T."/>
            <person name="Kohara Y."/>
            <person name="Koide E."/>
            <person name="Komatsu K."/>
            <person name="Kopischke S."/>
            <person name="Kubo M."/>
            <person name="Kyozuka J."/>
            <person name="Lagercrantz U."/>
            <person name="Lin S.S."/>
            <person name="Lindquist E."/>
            <person name="Lipzen A.M."/>
            <person name="Lu C.W."/>
            <person name="De Luna E."/>
            <person name="Martienssen R.A."/>
            <person name="Minamino N."/>
            <person name="Mizutani M."/>
            <person name="Mizutani M."/>
            <person name="Mochizuki N."/>
            <person name="Monte I."/>
            <person name="Mosher R."/>
            <person name="Nagasaki H."/>
            <person name="Nakagami H."/>
            <person name="Naramoto S."/>
            <person name="Nishitani K."/>
            <person name="Ohtani M."/>
            <person name="Okamoto T."/>
            <person name="Okumura M."/>
            <person name="Phillips J."/>
            <person name="Pollak B."/>
            <person name="Reinders A."/>
            <person name="Rovekamp M."/>
            <person name="Sano R."/>
            <person name="Sawa S."/>
            <person name="Schmid M.W."/>
            <person name="Shirakawa M."/>
            <person name="Solano R."/>
            <person name="Spunde A."/>
            <person name="Suetsugu N."/>
            <person name="Sugano S."/>
            <person name="Sugiyama A."/>
            <person name="Sun R."/>
            <person name="Suzuki Y."/>
            <person name="Takenaka M."/>
            <person name="Takezawa D."/>
            <person name="Tomogane H."/>
            <person name="Tsuzuki M."/>
            <person name="Ueda T."/>
            <person name="Umeda M."/>
            <person name="Ward J.M."/>
            <person name="Watanabe Y."/>
            <person name="Yazaki K."/>
            <person name="Yokoyama R."/>
            <person name="Yoshitake Y."/>
            <person name="Yotsui I."/>
            <person name="Zachgo S."/>
            <person name="Schmutz J."/>
        </authorList>
    </citation>
    <scope>NUCLEOTIDE SEQUENCE [LARGE SCALE GENOMIC DNA]</scope>
    <source>
        <strain evidence="8">Tak-1</strain>
    </source>
</reference>
<evidence type="ECO:0000256" key="1">
    <source>
        <dbReference type="ARBA" id="ARBA00009183"/>
    </source>
</evidence>
<gene>
    <name evidence="7" type="ORF">MARPO_0020s0006</name>
</gene>
<sequence>MKKRVAVIGAGPSGLSLLRAFDSAAEKGAEIPEIVCFEKQGEVGGLWKFEEGKGVDEHGEIVHGSMYRDLYINGPKEVNEYVDYSFEEHYGKVIGSYPPRPVLLSYIRGRAEKYNLCAKFSVRFNSSVSKISYSEDTAKFTVTVKDRSTARNGTEAKVYSEDFDHVVVAVGHFSTPNVPQFPGLEAFKGSVLHAHDVRDLSEFRGMDVLLVGSGYTAEDIACQCFKLGAASVTITFRSNPTGCCNWPESIKEVPLLERVDSNGRTCHFKDGSSKDVDAIILCTGYLHDFPFMVGDELRLVAGNRMWPLGLYQGVVLETHPKVFYLGMQAQFYSFTMFDAQAWYVRDVIMGRLTLPSSTEEMVAHSRKWREAELAALAKLDVKPFQGDYVKELIRHTDCPITPEFVDKTQQMGVDWDKHKALDIMSYRDHAFVSAVTGNLARTHHTPWMQNFDDSLESYVNF</sequence>
<dbReference type="PIRSF" id="PIRSF000332">
    <property type="entry name" value="FMO"/>
    <property type="match status" value="1"/>
</dbReference>
<evidence type="ECO:0000256" key="5">
    <source>
        <dbReference type="ARBA" id="ARBA00023002"/>
    </source>
</evidence>
<dbReference type="InterPro" id="IPR036188">
    <property type="entry name" value="FAD/NAD-bd_sf"/>
</dbReference>
<keyword evidence="6" id="KW-0503">Monooxygenase</keyword>
<dbReference type="EC" id="1.-.-.-" evidence="6"/>
<dbReference type="InterPro" id="IPR050346">
    <property type="entry name" value="FMO-like"/>
</dbReference>
<keyword evidence="8" id="KW-1185">Reference proteome</keyword>
<accession>A0A2R6XE11</accession>
<protein>
    <recommendedName>
        <fullName evidence="6">Flavin-containing monooxygenase</fullName>
        <ecNumber evidence="6">1.-.-.-</ecNumber>
    </recommendedName>
</protein>
<dbReference type="PANTHER" id="PTHR23023">
    <property type="entry name" value="DIMETHYLANILINE MONOOXYGENASE"/>
    <property type="match status" value="1"/>
</dbReference>
<dbReference type="InterPro" id="IPR000960">
    <property type="entry name" value="Flavin_mOase"/>
</dbReference>
<organism evidence="7 8">
    <name type="scientific">Marchantia polymorpha</name>
    <name type="common">Common liverwort</name>
    <name type="synonym">Marchantia aquatica</name>
    <dbReference type="NCBI Taxonomy" id="3197"/>
    <lineage>
        <taxon>Eukaryota</taxon>
        <taxon>Viridiplantae</taxon>
        <taxon>Streptophyta</taxon>
        <taxon>Embryophyta</taxon>
        <taxon>Marchantiophyta</taxon>
        <taxon>Marchantiopsida</taxon>
        <taxon>Marchantiidae</taxon>
        <taxon>Marchantiales</taxon>
        <taxon>Marchantiaceae</taxon>
        <taxon>Marchantia</taxon>
    </lineage>
</organism>
<dbReference type="SUPFAM" id="SSF51905">
    <property type="entry name" value="FAD/NAD(P)-binding domain"/>
    <property type="match status" value="2"/>
</dbReference>
<evidence type="ECO:0000313" key="8">
    <source>
        <dbReference type="Proteomes" id="UP000244005"/>
    </source>
</evidence>
<dbReference type="OMA" id="RTCHFKD"/>
<evidence type="ECO:0000256" key="2">
    <source>
        <dbReference type="ARBA" id="ARBA00022630"/>
    </source>
</evidence>
<evidence type="ECO:0000256" key="6">
    <source>
        <dbReference type="RuleBase" id="RU361177"/>
    </source>
</evidence>
<evidence type="ECO:0000256" key="4">
    <source>
        <dbReference type="ARBA" id="ARBA00022857"/>
    </source>
</evidence>
<dbReference type="Proteomes" id="UP000244005">
    <property type="component" value="Unassembled WGS sequence"/>
</dbReference>
<evidence type="ECO:0000256" key="3">
    <source>
        <dbReference type="ARBA" id="ARBA00022827"/>
    </source>
</evidence>
<dbReference type="GO" id="GO:0050660">
    <property type="term" value="F:flavin adenine dinucleotide binding"/>
    <property type="evidence" value="ECO:0007669"/>
    <property type="project" value="InterPro"/>
</dbReference>